<reference evidence="3" key="1">
    <citation type="submission" date="2017-05" db="EMBL/GenBank/DDBJ databases">
        <authorList>
            <person name="Imhoff J.F."/>
            <person name="Rahn T."/>
            <person name="Kuenzel S."/>
            <person name="Neulinger S.C."/>
        </authorList>
    </citation>
    <scope>NUCLEOTIDE SEQUENCE</scope>
    <source>
        <strain evidence="3">LMG 28126</strain>
    </source>
</reference>
<dbReference type="EMBL" id="NHSD01000312">
    <property type="protein sequence ID" value="MBK5928580.1"/>
    <property type="molecule type" value="Genomic_DNA"/>
</dbReference>
<dbReference type="Proteomes" id="UP000706333">
    <property type="component" value="Unassembled WGS sequence"/>
</dbReference>
<sequence>MRYHTFAVTALVAGLISSGAMAQGLDLSGYARFGLQYTDGGAGGWNDGEVAPATRFRLNLRARTATDSGVGLEARLRAQASNTQTVVFNAPRFTVSGGGLSVQLGNISGAFADTPGIDDRIGLTGLSAPDKAARIRGREAYDDYDSRGAGAAADNGVQLGATLGPVTAALSYSDRNPDGAVDRRRRVGGHLAWSAGGYTLAVGFQDSDIAEEDLVLMSAEAAFDGFSVDLQAAESRGVKKVVLRGSVNLTPDAALTAFVAHESGNPEATRQWNGTGGGIGIDHALGGGANARAGVVRRSDSTVMADAGVIFRF</sequence>
<dbReference type="InterPro" id="IPR033900">
    <property type="entry name" value="Gram_neg_porin_domain"/>
</dbReference>
<feature type="chain" id="PRO_5036990262" description="Porin domain-containing protein" evidence="1">
    <location>
        <begin position="23"/>
        <end position="313"/>
    </location>
</feature>
<dbReference type="AlphaFoldDB" id="A0A934TM01"/>
<dbReference type="Gene3D" id="2.40.160.10">
    <property type="entry name" value="Porin"/>
    <property type="match status" value="1"/>
</dbReference>
<dbReference type="Pfam" id="PF13609">
    <property type="entry name" value="Porin_4"/>
    <property type="match status" value="1"/>
</dbReference>
<protein>
    <recommendedName>
        <fullName evidence="2">Porin domain-containing protein</fullName>
    </recommendedName>
</protein>
<reference evidence="3" key="2">
    <citation type="journal article" date="2020" name="Microorganisms">
        <title>Osmotic Adaptation and Compatible Solute Biosynthesis of Phototrophic Bacteria as Revealed from Genome Analyses.</title>
        <authorList>
            <person name="Imhoff J.F."/>
            <person name="Rahn T."/>
            <person name="Kunzel S."/>
            <person name="Keller A."/>
            <person name="Neulinger S.C."/>
        </authorList>
    </citation>
    <scope>NUCLEOTIDE SEQUENCE</scope>
    <source>
        <strain evidence="3">LMG 28126</strain>
    </source>
</reference>
<evidence type="ECO:0000313" key="3">
    <source>
        <dbReference type="EMBL" id="MBK5928580.1"/>
    </source>
</evidence>
<organism evidence="3 4">
    <name type="scientific">Rhodobaculum claviforme</name>
    <dbReference type="NCBI Taxonomy" id="1549854"/>
    <lineage>
        <taxon>Bacteria</taxon>
        <taxon>Pseudomonadati</taxon>
        <taxon>Pseudomonadota</taxon>
        <taxon>Alphaproteobacteria</taxon>
        <taxon>Rhodobacterales</taxon>
        <taxon>Paracoccaceae</taxon>
        <taxon>Rhodobaculum</taxon>
    </lineage>
</organism>
<dbReference type="RefSeq" id="WP_201158341.1">
    <property type="nucleotide sequence ID" value="NZ_NHSD01000312.1"/>
</dbReference>
<comment type="caution">
    <text evidence="3">The sequence shown here is derived from an EMBL/GenBank/DDBJ whole genome shotgun (WGS) entry which is preliminary data.</text>
</comment>
<dbReference type="InterPro" id="IPR023614">
    <property type="entry name" value="Porin_dom_sf"/>
</dbReference>
<dbReference type="GO" id="GO:0015288">
    <property type="term" value="F:porin activity"/>
    <property type="evidence" value="ECO:0007669"/>
    <property type="project" value="InterPro"/>
</dbReference>
<evidence type="ECO:0000256" key="1">
    <source>
        <dbReference type="SAM" id="SignalP"/>
    </source>
</evidence>
<proteinExistence type="predicted"/>
<accession>A0A934TM01</accession>
<evidence type="ECO:0000313" key="4">
    <source>
        <dbReference type="Proteomes" id="UP000706333"/>
    </source>
</evidence>
<keyword evidence="1" id="KW-0732">Signal</keyword>
<dbReference type="SUPFAM" id="SSF56935">
    <property type="entry name" value="Porins"/>
    <property type="match status" value="1"/>
</dbReference>
<keyword evidence="4" id="KW-1185">Reference proteome</keyword>
<dbReference type="GO" id="GO:0016020">
    <property type="term" value="C:membrane"/>
    <property type="evidence" value="ECO:0007669"/>
    <property type="project" value="InterPro"/>
</dbReference>
<evidence type="ECO:0000259" key="2">
    <source>
        <dbReference type="Pfam" id="PF13609"/>
    </source>
</evidence>
<feature type="domain" description="Porin" evidence="2">
    <location>
        <begin position="7"/>
        <end position="297"/>
    </location>
</feature>
<feature type="signal peptide" evidence="1">
    <location>
        <begin position="1"/>
        <end position="22"/>
    </location>
</feature>
<name>A0A934TM01_9RHOB</name>
<gene>
    <name evidence="3" type="ORF">CCR87_14780</name>
</gene>